<dbReference type="STRING" id="1855383.SAMN05216548_12630"/>
<evidence type="ECO:0000313" key="2">
    <source>
        <dbReference type="Proteomes" id="UP000199647"/>
    </source>
</evidence>
<dbReference type="RefSeq" id="WP_092499830.1">
    <property type="nucleotide sequence ID" value="NZ_FOFG01000026.1"/>
</dbReference>
<dbReference type="GO" id="GO:0110001">
    <property type="term" value="C:toxin-antitoxin complex"/>
    <property type="evidence" value="ECO:0007669"/>
    <property type="project" value="InterPro"/>
</dbReference>
<keyword evidence="2" id="KW-1185">Reference proteome</keyword>
<evidence type="ECO:0000313" key="1">
    <source>
        <dbReference type="EMBL" id="SER57485.1"/>
    </source>
</evidence>
<name>A0A1H9QBD3_9HYPH</name>
<sequence length="99" mass="11179">MDVVARSTLHRFMIQHADAAASASYWLTVTTAAKWQSMNDVSQSFSKAKVIDAKRVRFEIGSQYRLIAGVDFRRQKLFIKFIGTHAEYDAVDAATVSMF</sequence>
<dbReference type="Proteomes" id="UP000199647">
    <property type="component" value="Unassembled WGS sequence"/>
</dbReference>
<dbReference type="GO" id="GO:0003723">
    <property type="term" value="F:RNA binding"/>
    <property type="evidence" value="ECO:0007669"/>
    <property type="project" value="InterPro"/>
</dbReference>
<gene>
    <name evidence="1" type="ORF">SAMN05216548_12630</name>
</gene>
<protein>
    <submittedName>
        <fullName evidence="1">mRNA interferase HigB</fullName>
    </submittedName>
</protein>
<dbReference type="AlphaFoldDB" id="A0A1H9QBD3"/>
<accession>A0A1H9QBD3</accession>
<reference evidence="1 2" key="1">
    <citation type="submission" date="2016-10" db="EMBL/GenBank/DDBJ databases">
        <authorList>
            <person name="de Groot N.N."/>
        </authorList>
    </citation>
    <scope>NUCLEOTIDE SEQUENCE [LARGE SCALE GENOMIC DNA]</scope>
    <source>
        <strain evidence="1 2">A52C2</strain>
    </source>
</reference>
<dbReference type="OrthoDB" id="9799912at2"/>
<organism evidence="1 2">
    <name type="scientific">Faunimonas pinastri</name>
    <dbReference type="NCBI Taxonomy" id="1855383"/>
    <lineage>
        <taxon>Bacteria</taxon>
        <taxon>Pseudomonadati</taxon>
        <taxon>Pseudomonadota</taxon>
        <taxon>Alphaproteobacteria</taxon>
        <taxon>Hyphomicrobiales</taxon>
        <taxon>Afifellaceae</taxon>
        <taxon>Faunimonas</taxon>
    </lineage>
</organism>
<dbReference type="Pfam" id="PF09907">
    <property type="entry name" value="HigB_toxin"/>
    <property type="match status" value="1"/>
</dbReference>
<dbReference type="InterPro" id="IPR018669">
    <property type="entry name" value="Toxin_HigB"/>
</dbReference>
<dbReference type="GO" id="GO:0004519">
    <property type="term" value="F:endonuclease activity"/>
    <property type="evidence" value="ECO:0007669"/>
    <property type="project" value="InterPro"/>
</dbReference>
<dbReference type="EMBL" id="FOFG01000026">
    <property type="protein sequence ID" value="SER57485.1"/>
    <property type="molecule type" value="Genomic_DNA"/>
</dbReference>
<proteinExistence type="predicted"/>